<proteinExistence type="predicted"/>
<dbReference type="AlphaFoldDB" id="A0A437LV51"/>
<feature type="compositionally biased region" description="Basic and acidic residues" evidence="1">
    <location>
        <begin position="175"/>
        <end position="184"/>
    </location>
</feature>
<evidence type="ECO:0000313" key="2">
    <source>
        <dbReference type="EMBL" id="RVT89236.1"/>
    </source>
</evidence>
<keyword evidence="3" id="KW-1185">Reference proteome</keyword>
<dbReference type="Proteomes" id="UP000282971">
    <property type="component" value="Unassembled WGS sequence"/>
</dbReference>
<dbReference type="EMBL" id="SACN01000006">
    <property type="protein sequence ID" value="RVT89236.1"/>
    <property type="molecule type" value="Genomic_DNA"/>
</dbReference>
<gene>
    <name evidence="2" type="ORF">EOD43_23290</name>
</gene>
<dbReference type="OrthoDB" id="9256116at2"/>
<protein>
    <submittedName>
        <fullName evidence="2">Uncharacterized protein</fullName>
    </submittedName>
</protein>
<comment type="caution">
    <text evidence="2">The sequence shown here is derived from an EMBL/GenBank/DDBJ whole genome shotgun (WGS) entry which is preliminary data.</text>
</comment>
<evidence type="ECO:0000256" key="1">
    <source>
        <dbReference type="SAM" id="MobiDB-lite"/>
    </source>
</evidence>
<evidence type="ECO:0000313" key="3">
    <source>
        <dbReference type="Proteomes" id="UP000282971"/>
    </source>
</evidence>
<reference evidence="2 3" key="1">
    <citation type="submission" date="2019-01" db="EMBL/GenBank/DDBJ databases">
        <authorList>
            <person name="Chen W.-M."/>
        </authorList>
    </citation>
    <scope>NUCLEOTIDE SEQUENCE [LARGE SCALE GENOMIC DNA]</scope>
    <source>
        <strain evidence="2 3">CCP-7</strain>
    </source>
</reference>
<name>A0A437LV51_9SPHN</name>
<organism evidence="2 3">
    <name type="scientific">Sphingomonas crocodyli</name>
    <dbReference type="NCBI Taxonomy" id="1979270"/>
    <lineage>
        <taxon>Bacteria</taxon>
        <taxon>Pseudomonadati</taxon>
        <taxon>Pseudomonadota</taxon>
        <taxon>Alphaproteobacteria</taxon>
        <taxon>Sphingomonadales</taxon>
        <taxon>Sphingomonadaceae</taxon>
        <taxon>Sphingomonas</taxon>
    </lineage>
</organism>
<sequence length="194" mass="21572">MNDDPSSEAYYLALGRFIDHFAGIEQAFHSYLWIETAVDISVLKAILPDTRIGNVSSAIRKIWLSKGKEPPALFERAIQQAGILQSMRNNICHVRGGLTDKGLVISNMEIALPGKGVERVVTIQDLNDASHDLRIIGACLAALSSEATHLPPSATLLPWDKIALTPWRYKPPQQRSKDRKDQKPPRGQRRQPTS</sequence>
<accession>A0A437LV51</accession>
<dbReference type="RefSeq" id="WP_127746826.1">
    <property type="nucleotide sequence ID" value="NZ_SACN01000006.1"/>
</dbReference>
<feature type="region of interest" description="Disordered" evidence="1">
    <location>
        <begin position="168"/>
        <end position="194"/>
    </location>
</feature>